<evidence type="ECO:0000259" key="3">
    <source>
        <dbReference type="Pfam" id="PF19291"/>
    </source>
</evidence>
<gene>
    <name evidence="4" type="ORF">GCM10023081_17280</name>
</gene>
<dbReference type="EMBL" id="BAABEO010000011">
    <property type="protein sequence ID" value="GAA3679636.1"/>
    <property type="molecule type" value="Genomic_DNA"/>
</dbReference>
<dbReference type="Proteomes" id="UP001500752">
    <property type="component" value="Unassembled WGS sequence"/>
</dbReference>
<feature type="domain" description="Trehalase-like N-terminal" evidence="3">
    <location>
        <begin position="2"/>
        <end position="57"/>
    </location>
</feature>
<dbReference type="PANTHER" id="PTHR31616:SF0">
    <property type="entry name" value="GLUCAN 1,4-ALPHA-GLUCOSIDASE"/>
    <property type="match status" value="1"/>
</dbReference>
<feature type="compositionally biased region" description="Basic and acidic residues" evidence="1">
    <location>
        <begin position="70"/>
        <end position="83"/>
    </location>
</feature>
<dbReference type="Gene3D" id="1.50.10.10">
    <property type="match status" value="1"/>
</dbReference>
<feature type="region of interest" description="Disordered" evidence="1">
    <location>
        <begin position="64"/>
        <end position="97"/>
    </location>
</feature>
<evidence type="ECO:0000313" key="5">
    <source>
        <dbReference type="Proteomes" id="UP001500752"/>
    </source>
</evidence>
<keyword evidence="5" id="KW-1185">Reference proteome</keyword>
<dbReference type="SUPFAM" id="SSF48208">
    <property type="entry name" value="Six-hairpin glycosidases"/>
    <property type="match status" value="1"/>
</dbReference>
<keyword evidence="4" id="KW-0378">Hydrolase</keyword>
<reference evidence="5" key="1">
    <citation type="journal article" date="2019" name="Int. J. Syst. Evol. Microbiol.">
        <title>The Global Catalogue of Microorganisms (GCM) 10K type strain sequencing project: providing services to taxonomists for standard genome sequencing and annotation.</title>
        <authorList>
            <consortium name="The Broad Institute Genomics Platform"/>
            <consortium name="The Broad Institute Genome Sequencing Center for Infectious Disease"/>
            <person name="Wu L."/>
            <person name="Ma J."/>
        </authorList>
    </citation>
    <scope>NUCLEOTIDE SEQUENCE [LARGE SCALE GENOMIC DNA]</scope>
    <source>
        <strain evidence="5">JCM 30742</strain>
    </source>
</reference>
<dbReference type="InterPro" id="IPR012341">
    <property type="entry name" value="6hp_glycosidase-like_sf"/>
</dbReference>
<proteinExistence type="predicted"/>
<evidence type="ECO:0000259" key="2">
    <source>
        <dbReference type="Pfam" id="PF00723"/>
    </source>
</evidence>
<organism evidence="4 5">
    <name type="scientific">Arthrobacter ginkgonis</name>
    <dbReference type="NCBI Taxonomy" id="1630594"/>
    <lineage>
        <taxon>Bacteria</taxon>
        <taxon>Bacillati</taxon>
        <taxon>Actinomycetota</taxon>
        <taxon>Actinomycetes</taxon>
        <taxon>Micrococcales</taxon>
        <taxon>Micrococcaceae</taxon>
        <taxon>Arthrobacter</taxon>
    </lineage>
</organism>
<accession>A0ABP7C4J3</accession>
<sequence length="647" mass="71806">MASPIEDYALLSDQRTAALVSKTGSIDWLCLPRFDSPSAFSALLGTADHGRWLLAPAGAVDDVDTAGSAAHERPRGLGHHGAEHQGTVRPGTEHHGIARHGTPVVVERSYVDSTFVLRTLWHGAAGEVLVTDFMPVEDRRASLVRRVEGLAGSVPMHMDLRIRFGYGAVLPWVRRHAEERGLRAIVAVAGPDAVVLHGDRLPRVSDRMPQPVSHRHLVDFTVGAGEVVDFELCWFPSHRKVPEMIDVGASLHHTTTYWQRWARDIPRQESYDAIVRRSLLVLYALTDEATGGIVAAPTTSLPEEFGGERNWDYRFCWLRDAALTLEAMMTHGYEKEAQRWRNWLLRAVAGDPEDLQIMYGVSGERELPERELPHLPGYLGSLPVRIGNGAVGQYQGDVVGEVMVALEKLRNMGGEEDHFSWPLQTALLGYVERHLDRMDHGIWEMRGDPQHFTHSRVMMWAAFDRGVRAVRDHGLDGDAARWALLRDRLRAEILKHGFNEQENTFTQAYGGTEVDAALLVLPQVGFLAHDDPKMLGTVARLEHDLLNGDGLLLRYRTQEGIDGLPPGEHPFLACSFWLAEQYARSGRIGDARTLMDRLVGYANGVGLMAEEYDARAGRMAGNFPQAFSHLALIRAADAINGHAQGAL</sequence>
<evidence type="ECO:0000256" key="1">
    <source>
        <dbReference type="SAM" id="MobiDB-lite"/>
    </source>
</evidence>
<dbReference type="Pfam" id="PF00723">
    <property type="entry name" value="Glyco_hydro_15"/>
    <property type="match status" value="1"/>
</dbReference>
<name>A0ABP7C4J3_9MICC</name>
<comment type="caution">
    <text evidence="4">The sequence shown here is derived from an EMBL/GenBank/DDBJ whole genome shotgun (WGS) entry which is preliminary data.</text>
</comment>
<protein>
    <submittedName>
        <fullName evidence="4">Glycoside hydrolase family 15 protein</fullName>
    </submittedName>
</protein>
<dbReference type="GO" id="GO:0016787">
    <property type="term" value="F:hydrolase activity"/>
    <property type="evidence" value="ECO:0007669"/>
    <property type="project" value="UniProtKB-KW"/>
</dbReference>
<dbReference type="InterPro" id="IPR008928">
    <property type="entry name" value="6-hairpin_glycosidase_sf"/>
</dbReference>
<dbReference type="RefSeq" id="WP_345150070.1">
    <property type="nucleotide sequence ID" value="NZ_BAABEO010000011.1"/>
</dbReference>
<dbReference type="InterPro" id="IPR045582">
    <property type="entry name" value="Trehalase-like_N"/>
</dbReference>
<dbReference type="Pfam" id="PF19291">
    <property type="entry name" value="TREH_N"/>
    <property type="match status" value="1"/>
</dbReference>
<dbReference type="InterPro" id="IPR011613">
    <property type="entry name" value="GH15-like"/>
</dbReference>
<feature type="domain" description="GH15-like" evidence="2">
    <location>
        <begin position="273"/>
        <end position="636"/>
    </location>
</feature>
<dbReference type="PANTHER" id="PTHR31616">
    <property type="entry name" value="TREHALASE"/>
    <property type="match status" value="1"/>
</dbReference>
<evidence type="ECO:0000313" key="4">
    <source>
        <dbReference type="EMBL" id="GAA3679636.1"/>
    </source>
</evidence>